<evidence type="ECO:0000256" key="1">
    <source>
        <dbReference type="SAM" id="Phobius"/>
    </source>
</evidence>
<keyword evidence="1" id="KW-0472">Membrane</keyword>
<reference evidence="2 3" key="1">
    <citation type="submission" date="2017-04" db="EMBL/GenBank/DDBJ databases">
        <title>The whole genome sequencing and assembly of Halobacillus mangrovi strain.</title>
        <authorList>
            <person name="Lee S.-J."/>
            <person name="Park M.-K."/>
            <person name="Kim J.-Y."/>
            <person name="Lee Y.-J."/>
            <person name="Yi H."/>
            <person name="Bahn Y.-S."/>
            <person name="Kim J.F."/>
            <person name="Lee D.-W."/>
        </authorList>
    </citation>
    <scope>NUCLEOTIDE SEQUENCE [LARGE SCALE GENOMIC DNA]</scope>
    <source>
        <strain evidence="2 3">KTB 131</strain>
    </source>
</reference>
<dbReference type="RefSeq" id="WP_085029497.1">
    <property type="nucleotide sequence ID" value="NZ_CP020772.1"/>
</dbReference>
<dbReference type="OrthoDB" id="1640349at2"/>
<dbReference type="InterPro" id="IPR010690">
    <property type="entry name" value="YqfD"/>
</dbReference>
<dbReference type="NCBIfam" id="TIGR02876">
    <property type="entry name" value="spore_yqfD"/>
    <property type="match status" value="1"/>
</dbReference>
<dbReference type="AlphaFoldDB" id="A0A1W5ZUS6"/>
<proteinExistence type="predicted"/>
<dbReference type="PIRSF" id="PIRSF029895">
    <property type="entry name" value="SpoIV"/>
    <property type="match status" value="1"/>
</dbReference>
<dbReference type="Proteomes" id="UP000192527">
    <property type="component" value="Chromosome"/>
</dbReference>
<evidence type="ECO:0000313" key="3">
    <source>
        <dbReference type="Proteomes" id="UP000192527"/>
    </source>
</evidence>
<accession>A0A1W5ZUS6</accession>
<protein>
    <submittedName>
        <fullName evidence="2">Sporulation protein YqfD</fullName>
    </submittedName>
</protein>
<keyword evidence="3" id="KW-1185">Reference proteome</keyword>
<evidence type="ECO:0000313" key="2">
    <source>
        <dbReference type="EMBL" id="ARI77023.1"/>
    </source>
</evidence>
<gene>
    <name evidence="2" type="ORF">HM131_09290</name>
</gene>
<sequence length="393" mass="44955">MGNQHDFFKGIMTVRVRGKLIEAFLQACTRRGCQITNMQRISEDEILMSIRLNEWTIYRQLRRKYRIKLSIIDGKGIPFLYKQMLKKTSLVIAFIIGVIFIFLLSNTLWSIKIDGLTPELEANVESKLKSYGVSPGKITIGMNDPNEIQSKLLNDIPDLLWVGVKKQGTSYQLYGVEKTIHDTDKNNRPSNLVAAKKGMVVKTFIKKGRPLVSVYDVVKKGQPLATGVLVEDVDTFVHAEGEVIAETWYKVEQHLPLKQVLQLTDGKIENQYSLRIGSLQIPVWGWWKGKEGDFREETQTTKWKILNKEMPVQLLTLSHYRIDMQTLEGTKERLEQIGVQTGAQSLKQHLSKDSEIKGQKVLHHRNENGKVKLILLFKVHENIAVTKYISQGD</sequence>
<dbReference type="EMBL" id="CP020772">
    <property type="protein sequence ID" value="ARI77023.1"/>
    <property type="molecule type" value="Genomic_DNA"/>
</dbReference>
<keyword evidence="1" id="KW-0812">Transmembrane</keyword>
<dbReference type="KEGG" id="hmn:HM131_09290"/>
<feature type="transmembrane region" description="Helical" evidence="1">
    <location>
        <begin position="90"/>
        <end position="109"/>
    </location>
</feature>
<keyword evidence="1" id="KW-1133">Transmembrane helix</keyword>
<organism evidence="2 3">
    <name type="scientific">Halobacillus mangrovi</name>
    <dbReference type="NCBI Taxonomy" id="402384"/>
    <lineage>
        <taxon>Bacteria</taxon>
        <taxon>Bacillati</taxon>
        <taxon>Bacillota</taxon>
        <taxon>Bacilli</taxon>
        <taxon>Bacillales</taxon>
        <taxon>Bacillaceae</taxon>
        <taxon>Halobacillus</taxon>
    </lineage>
</organism>
<dbReference type="Pfam" id="PF06898">
    <property type="entry name" value="YqfD"/>
    <property type="match status" value="1"/>
</dbReference>
<name>A0A1W5ZUS6_9BACI</name>
<dbReference type="STRING" id="402384.HM131_09290"/>